<dbReference type="InterPro" id="IPR007062">
    <property type="entry name" value="PPI-2"/>
</dbReference>
<feature type="compositionally biased region" description="Acidic residues" evidence="2">
    <location>
        <begin position="157"/>
        <end position="169"/>
    </location>
</feature>
<dbReference type="AlphaFoldDB" id="A0A9N9MTT5"/>
<evidence type="ECO:0000256" key="2">
    <source>
        <dbReference type="SAM" id="MobiDB-lite"/>
    </source>
</evidence>
<comment type="similarity">
    <text evidence="1">Belongs to the protein phosphatase inhibitor 2 family.</text>
</comment>
<dbReference type="GO" id="GO:0004864">
    <property type="term" value="F:protein phosphatase inhibitor activity"/>
    <property type="evidence" value="ECO:0007669"/>
    <property type="project" value="InterPro"/>
</dbReference>
<evidence type="ECO:0008006" key="5">
    <source>
        <dbReference type="Google" id="ProtNLM"/>
    </source>
</evidence>
<dbReference type="PANTHER" id="PTHR12398">
    <property type="entry name" value="PROTEIN PHOSPHATASE INHIBITOR"/>
    <property type="match status" value="1"/>
</dbReference>
<evidence type="ECO:0000256" key="1">
    <source>
        <dbReference type="ARBA" id="ARBA00005472"/>
    </source>
</evidence>
<organism evidence="3 4">
    <name type="scientific">Ceutorhynchus assimilis</name>
    <name type="common">cabbage seed weevil</name>
    <dbReference type="NCBI Taxonomy" id="467358"/>
    <lineage>
        <taxon>Eukaryota</taxon>
        <taxon>Metazoa</taxon>
        <taxon>Ecdysozoa</taxon>
        <taxon>Arthropoda</taxon>
        <taxon>Hexapoda</taxon>
        <taxon>Insecta</taxon>
        <taxon>Pterygota</taxon>
        <taxon>Neoptera</taxon>
        <taxon>Endopterygota</taxon>
        <taxon>Coleoptera</taxon>
        <taxon>Polyphaga</taxon>
        <taxon>Cucujiformia</taxon>
        <taxon>Curculionidae</taxon>
        <taxon>Ceutorhynchinae</taxon>
        <taxon>Ceutorhynchus</taxon>
    </lineage>
</organism>
<reference evidence="3" key="1">
    <citation type="submission" date="2022-01" db="EMBL/GenBank/DDBJ databases">
        <authorList>
            <person name="King R."/>
        </authorList>
    </citation>
    <scope>NUCLEOTIDE SEQUENCE</scope>
</reference>
<evidence type="ECO:0000313" key="4">
    <source>
        <dbReference type="Proteomes" id="UP001152799"/>
    </source>
</evidence>
<sequence>MSENKKSPDKGILKKSKNFDKQHSQPSADSKETEWDETNIIKRHPPTGKDVYQIDSKMKSTADESSIVFVPGLYDEDGEDTQVGVMECEQFELNRKSHYNEFHALQLTRKLLEEDDYDEDEQPHDENNMKREEFELKRKNHYNEFYTLQLARKLIQEEEDDDDDDDENDGASSNTNSEDKTSCI</sequence>
<name>A0A9N9MTT5_9CUCU</name>
<keyword evidence="4" id="KW-1185">Reference proteome</keyword>
<feature type="region of interest" description="Disordered" evidence="2">
    <location>
        <begin position="153"/>
        <end position="184"/>
    </location>
</feature>
<dbReference type="EMBL" id="OU892282">
    <property type="protein sequence ID" value="CAG9769825.1"/>
    <property type="molecule type" value="Genomic_DNA"/>
</dbReference>
<feature type="region of interest" description="Disordered" evidence="2">
    <location>
        <begin position="1"/>
        <end position="61"/>
    </location>
</feature>
<dbReference type="GO" id="GO:0009966">
    <property type="term" value="P:regulation of signal transduction"/>
    <property type="evidence" value="ECO:0007669"/>
    <property type="project" value="InterPro"/>
</dbReference>
<dbReference type="Proteomes" id="UP001152799">
    <property type="component" value="Chromosome 6"/>
</dbReference>
<dbReference type="OrthoDB" id="551302at2759"/>
<dbReference type="Gene3D" id="6.10.250.1050">
    <property type="match status" value="2"/>
</dbReference>
<accession>A0A9N9MTT5</accession>
<proteinExistence type="inferred from homology"/>
<protein>
    <recommendedName>
        <fullName evidence="5">Protein phosphatase inhibitor 2</fullName>
    </recommendedName>
</protein>
<feature type="compositionally biased region" description="Basic and acidic residues" evidence="2">
    <location>
        <begin position="1"/>
        <end position="33"/>
    </location>
</feature>
<evidence type="ECO:0000313" key="3">
    <source>
        <dbReference type="EMBL" id="CAG9769825.1"/>
    </source>
</evidence>
<gene>
    <name evidence="3" type="ORF">CEUTPL_LOCUS10299</name>
</gene>
<dbReference type="PANTHER" id="PTHR12398:SF20">
    <property type="entry name" value="PROTEIN PHOSPHATASE 1 REGULATORY INHIBITOR SUBUNIT 2"/>
    <property type="match status" value="1"/>
</dbReference>
<dbReference type="Pfam" id="PF04979">
    <property type="entry name" value="IPP-2"/>
    <property type="match status" value="1"/>
</dbReference>